<dbReference type="InterPro" id="IPR029044">
    <property type="entry name" value="Nucleotide-diphossugar_trans"/>
</dbReference>
<dbReference type="Pfam" id="PF00535">
    <property type="entry name" value="Glycos_transf_2"/>
    <property type="match status" value="1"/>
</dbReference>
<dbReference type="CDD" id="cd04186">
    <property type="entry name" value="GT_2_like_c"/>
    <property type="match status" value="1"/>
</dbReference>
<evidence type="ECO:0000256" key="2">
    <source>
        <dbReference type="ARBA" id="ARBA00022676"/>
    </source>
</evidence>
<reference evidence="6 7" key="1">
    <citation type="submission" date="2020-03" db="EMBL/GenBank/DDBJ databases">
        <authorList>
            <person name="Kim M.K."/>
        </authorList>
    </citation>
    <scope>NUCLEOTIDE SEQUENCE [LARGE SCALE GENOMIC DNA]</scope>
    <source>
        <strain evidence="6 7">BT328</strain>
    </source>
</reference>
<name>A0A6G9AGA6_9BACT</name>
<keyword evidence="4" id="KW-1133">Transmembrane helix</keyword>
<dbReference type="SUPFAM" id="SSF53448">
    <property type="entry name" value="Nucleotide-diphospho-sugar transferases"/>
    <property type="match status" value="1"/>
</dbReference>
<gene>
    <name evidence="6" type="ORF">G8759_02095</name>
</gene>
<dbReference type="EMBL" id="CP050063">
    <property type="protein sequence ID" value="QIP11507.1"/>
    <property type="molecule type" value="Genomic_DNA"/>
</dbReference>
<dbReference type="InterPro" id="IPR001173">
    <property type="entry name" value="Glyco_trans_2-like"/>
</dbReference>
<keyword evidence="4" id="KW-0812">Transmembrane</keyword>
<keyword evidence="4" id="KW-0472">Membrane</keyword>
<dbReference type="Proteomes" id="UP000501802">
    <property type="component" value="Chromosome"/>
</dbReference>
<dbReference type="PANTHER" id="PTHR43179">
    <property type="entry name" value="RHAMNOSYLTRANSFERASE WBBL"/>
    <property type="match status" value="1"/>
</dbReference>
<evidence type="ECO:0000313" key="6">
    <source>
        <dbReference type="EMBL" id="QIP11507.1"/>
    </source>
</evidence>
<keyword evidence="3 6" id="KW-0808">Transferase</keyword>
<dbReference type="KEGG" id="spib:G8759_02095"/>
<comment type="similarity">
    <text evidence="1">Belongs to the glycosyltransferase 2 family.</text>
</comment>
<protein>
    <submittedName>
        <fullName evidence="6">Glycosyltransferase family 2 protein</fullName>
    </submittedName>
</protein>
<organism evidence="6 7">
    <name type="scientific">Spirosoma aureum</name>
    <dbReference type="NCBI Taxonomy" id="2692134"/>
    <lineage>
        <taxon>Bacteria</taxon>
        <taxon>Pseudomonadati</taxon>
        <taxon>Bacteroidota</taxon>
        <taxon>Cytophagia</taxon>
        <taxon>Cytophagales</taxon>
        <taxon>Cytophagaceae</taxon>
        <taxon>Spirosoma</taxon>
    </lineage>
</organism>
<dbReference type="AlphaFoldDB" id="A0A6G9AGA6"/>
<accession>A0A6G9AGA6</accession>
<dbReference type="PANTHER" id="PTHR43179:SF12">
    <property type="entry name" value="GALACTOFURANOSYLTRANSFERASE GLFT2"/>
    <property type="match status" value="1"/>
</dbReference>
<keyword evidence="2" id="KW-0328">Glycosyltransferase</keyword>
<evidence type="ECO:0000259" key="5">
    <source>
        <dbReference type="Pfam" id="PF00535"/>
    </source>
</evidence>
<keyword evidence="7" id="KW-1185">Reference proteome</keyword>
<dbReference type="RefSeq" id="WP_167204762.1">
    <property type="nucleotide sequence ID" value="NZ_CP050063.1"/>
</dbReference>
<feature type="domain" description="Glycosyltransferase 2-like" evidence="5">
    <location>
        <begin position="21"/>
        <end position="195"/>
    </location>
</feature>
<dbReference type="Gene3D" id="3.90.550.10">
    <property type="entry name" value="Spore Coat Polysaccharide Biosynthesis Protein SpsA, Chain A"/>
    <property type="match status" value="1"/>
</dbReference>
<proteinExistence type="inferred from homology"/>
<dbReference type="GO" id="GO:0016757">
    <property type="term" value="F:glycosyltransferase activity"/>
    <property type="evidence" value="ECO:0007669"/>
    <property type="project" value="UniProtKB-KW"/>
</dbReference>
<evidence type="ECO:0000256" key="1">
    <source>
        <dbReference type="ARBA" id="ARBA00006739"/>
    </source>
</evidence>
<evidence type="ECO:0000313" key="7">
    <source>
        <dbReference type="Proteomes" id="UP000501802"/>
    </source>
</evidence>
<feature type="transmembrane region" description="Helical" evidence="4">
    <location>
        <begin position="267"/>
        <end position="287"/>
    </location>
</feature>
<evidence type="ECO:0000256" key="3">
    <source>
        <dbReference type="ARBA" id="ARBA00022679"/>
    </source>
</evidence>
<sequence length="313" mass="35538">MATGECIDSVVQRTDTAPLVSIITINYNQAEITRQFLESSALLTYSNYEVIVVDNASEPALNTLIDLQPYSQLRFIRSDQNLGFTGGNNLGIKEAKGDFFFIVNNDTELPSTLIEELLKPFYGNENIGVTCPKIRFYDTPDMVQYAGYSSMNMYTGTAIAIGYKQTDLGQYDKPGITPFAHGCAMMVSRKVVDKVGRFAERFFLYYEELDWSQRIRNAGFLIYYQPSASILHKESMSVGPQNPLKTYYMTRNRILYMRRHCSPFQRVVFYLFFAGCVLPKHMLAYVFRGKLKHASAFAKGVIWNLTSTSISPV</sequence>
<evidence type="ECO:0000256" key="4">
    <source>
        <dbReference type="SAM" id="Phobius"/>
    </source>
</evidence>